<organism evidence="2">
    <name type="scientific">Streptoalloteichus tenebrarius (strain ATCC 17920 / DSM 40477 / JCM 4838 / CBS 697.72 / NBRC 16177 / NCIMB 11028 / NRRL B-12390 / A12253. 1 / ISP 5477)</name>
    <name type="common">Streptomyces tenebrarius</name>
    <dbReference type="NCBI Taxonomy" id="1933"/>
    <lineage>
        <taxon>Bacteria</taxon>
        <taxon>Bacillati</taxon>
        <taxon>Actinomycetota</taxon>
        <taxon>Actinomycetes</taxon>
        <taxon>Pseudonocardiales</taxon>
        <taxon>Pseudonocardiaceae</taxon>
        <taxon>Streptoalloteichus</taxon>
    </lineage>
</organism>
<keyword evidence="2" id="KW-0067">ATP-binding</keyword>
<feature type="compositionally biased region" description="Basic and acidic residues" evidence="1">
    <location>
        <begin position="113"/>
        <end position="123"/>
    </location>
</feature>
<accession>Q2MF27</accession>
<evidence type="ECO:0000313" key="2">
    <source>
        <dbReference type="EMBL" id="CAH18545.1"/>
    </source>
</evidence>
<feature type="compositionally biased region" description="Basic residues" evidence="1">
    <location>
        <begin position="124"/>
        <end position="135"/>
    </location>
</feature>
<keyword evidence="2" id="KW-0547">Nucleotide-binding</keyword>
<evidence type="ECO:0000256" key="1">
    <source>
        <dbReference type="SAM" id="MobiDB-lite"/>
    </source>
</evidence>
<proteinExistence type="predicted"/>
<dbReference type="RefSeq" id="WP_253672083.1">
    <property type="nucleotide sequence ID" value="NZ_JAMTCP010000038.1"/>
</dbReference>
<sequence length="147" mass="16334">MTGGPAIVGGGAAALGGLAMAIDGIKGAAEGIKKNSNRPSNVEPPHEGSRNYDVYDPANKGRRITDIDIIENRILWERKSAAWVQIPEDWVRQQVVKKLNSYIEAQKYMPGCERRRSESDSRRRASKPRRGKKLRTASTRCVEVTLM</sequence>
<name>Q2MF27_STRSD</name>
<dbReference type="AlphaFoldDB" id="Q2MF27"/>
<protein>
    <submittedName>
        <fullName evidence="2">Putative transposase</fullName>
    </submittedName>
</protein>
<feature type="region of interest" description="Disordered" evidence="1">
    <location>
        <begin position="31"/>
        <end position="57"/>
    </location>
</feature>
<dbReference type="EMBL" id="AJ810851">
    <property type="protein sequence ID" value="CAH18545.1"/>
    <property type="molecule type" value="Genomic_DNA"/>
</dbReference>
<reference evidence="2" key="1">
    <citation type="submission" date="2004-08" db="EMBL/GenBank/DDBJ databases">
        <title>Comparison of the gene clusters for the biosynthesis of the aminoglycoside antibiotics tobramycin-apramycin (Streptomyces tenebrarius DSM 40477), and hygromycin B (Streptomyces hygroscopicus subsp. hygroscopicus DSM 40578).</title>
        <authorList>
            <person name="Aboshanab K."/>
            <person name="Schmidt-Beissner H."/>
            <person name="Wehmeier U."/>
            <person name="Welzel K."/>
            <person name="Vente A."/>
            <person name="Piepersberg W."/>
        </authorList>
    </citation>
    <scope>NUCLEOTIDE SEQUENCE</scope>
    <source>
        <strain evidence="2">Type strain: DSM 40477</strain>
    </source>
</reference>
<keyword evidence="2" id="KW-0378">Hydrolase</keyword>
<keyword evidence="2" id="KW-0347">Helicase</keyword>
<feature type="region of interest" description="Disordered" evidence="1">
    <location>
        <begin position="113"/>
        <end position="137"/>
    </location>
</feature>
<dbReference type="GO" id="GO:0004386">
    <property type="term" value="F:helicase activity"/>
    <property type="evidence" value="ECO:0007669"/>
    <property type="project" value="UniProtKB-KW"/>
</dbReference>